<accession>A0A1J6HPN2</accession>
<evidence type="ECO:0000313" key="2">
    <source>
        <dbReference type="Proteomes" id="UP000182985"/>
    </source>
</evidence>
<name>A0A1J6HPN2_9HYPH</name>
<evidence type="ECO:0000313" key="1">
    <source>
        <dbReference type="EMBL" id="OIS94307.1"/>
    </source>
</evidence>
<keyword evidence="2" id="KW-1185">Reference proteome</keyword>
<gene>
    <name evidence="1" type="ORF">BLA27_07310</name>
</gene>
<dbReference type="AlphaFoldDB" id="A0A1J6HPN2"/>
<sequence length="70" mass="7741">MPSSGRFVSNPAIETGLRLFHLLIRPVSMLNLNKMAVIPSTCACDNGKQMACLAYAKNVVLFMDFCLFVM</sequence>
<comment type="caution">
    <text evidence="1">The sequence shown here is derived from an EMBL/GenBank/DDBJ whole genome shotgun (WGS) entry which is preliminary data.</text>
</comment>
<organism evidence="1 2">
    <name type="scientific">Brucella cytisi</name>
    <dbReference type="NCBI Taxonomy" id="407152"/>
    <lineage>
        <taxon>Bacteria</taxon>
        <taxon>Pseudomonadati</taxon>
        <taxon>Pseudomonadota</taxon>
        <taxon>Alphaproteobacteria</taxon>
        <taxon>Hyphomicrobiales</taxon>
        <taxon>Brucellaceae</taxon>
        <taxon>Brucella/Ochrobactrum group</taxon>
        <taxon>Brucella</taxon>
    </lineage>
</organism>
<dbReference type="Proteomes" id="UP000182985">
    <property type="component" value="Unassembled WGS sequence"/>
</dbReference>
<dbReference type="EMBL" id="MOEC01000005">
    <property type="protein sequence ID" value="OIS94307.1"/>
    <property type="molecule type" value="Genomic_DNA"/>
</dbReference>
<proteinExistence type="predicted"/>
<protein>
    <submittedName>
        <fullName evidence="1">Uncharacterized protein</fullName>
    </submittedName>
</protein>
<reference evidence="1 2" key="1">
    <citation type="submission" date="2016-10" db="EMBL/GenBank/DDBJ databases">
        <title>The Draft Genome Sequence of the Potato Rhizosphere Bacteria Ochrobactrum sp. IPA7.2.</title>
        <authorList>
            <person name="Gogoleva N.E."/>
            <person name="Khlopko Y.A."/>
            <person name="Burygin G.L."/>
            <person name="Plotnikov A.O."/>
        </authorList>
    </citation>
    <scope>NUCLEOTIDE SEQUENCE [LARGE SCALE GENOMIC DNA]</scope>
    <source>
        <strain evidence="1 2">IPA7.2</strain>
    </source>
</reference>